<sequence length="89" mass="10389">MMSLSNNFKLTKTIQFLILFIMENTRMKELTSNVKHLLSDIKRLLEITEARDKENATRFETIKLAVDEFIKHRSPVESNSSLSSQLFQV</sequence>
<gene>
    <name evidence="1" type="ORF">RJT34_23289</name>
</gene>
<dbReference type="Proteomes" id="UP001359559">
    <property type="component" value="Unassembled WGS sequence"/>
</dbReference>
<accession>A0AAN9FSI5</accession>
<reference evidence="1 2" key="1">
    <citation type="submission" date="2024-01" db="EMBL/GenBank/DDBJ databases">
        <title>The genomes of 5 underutilized Papilionoideae crops provide insights into root nodulation and disease resistance.</title>
        <authorList>
            <person name="Yuan L."/>
        </authorList>
    </citation>
    <scope>NUCLEOTIDE SEQUENCE [LARGE SCALE GENOMIC DNA]</scope>
    <source>
        <strain evidence="1">LY-2023</strain>
        <tissue evidence="1">Leaf</tissue>
    </source>
</reference>
<dbReference type="AlphaFoldDB" id="A0AAN9FSI5"/>
<proteinExistence type="predicted"/>
<keyword evidence="2" id="KW-1185">Reference proteome</keyword>
<name>A0AAN9FSI5_CLITE</name>
<dbReference type="EMBL" id="JAYKXN010000006">
    <property type="protein sequence ID" value="KAK7278263.1"/>
    <property type="molecule type" value="Genomic_DNA"/>
</dbReference>
<evidence type="ECO:0000313" key="1">
    <source>
        <dbReference type="EMBL" id="KAK7278263.1"/>
    </source>
</evidence>
<organism evidence="1 2">
    <name type="scientific">Clitoria ternatea</name>
    <name type="common">Butterfly pea</name>
    <dbReference type="NCBI Taxonomy" id="43366"/>
    <lineage>
        <taxon>Eukaryota</taxon>
        <taxon>Viridiplantae</taxon>
        <taxon>Streptophyta</taxon>
        <taxon>Embryophyta</taxon>
        <taxon>Tracheophyta</taxon>
        <taxon>Spermatophyta</taxon>
        <taxon>Magnoliopsida</taxon>
        <taxon>eudicotyledons</taxon>
        <taxon>Gunneridae</taxon>
        <taxon>Pentapetalae</taxon>
        <taxon>rosids</taxon>
        <taxon>fabids</taxon>
        <taxon>Fabales</taxon>
        <taxon>Fabaceae</taxon>
        <taxon>Papilionoideae</taxon>
        <taxon>50 kb inversion clade</taxon>
        <taxon>NPAAA clade</taxon>
        <taxon>indigoferoid/millettioid clade</taxon>
        <taxon>Phaseoleae</taxon>
        <taxon>Clitoria</taxon>
    </lineage>
</organism>
<evidence type="ECO:0000313" key="2">
    <source>
        <dbReference type="Proteomes" id="UP001359559"/>
    </source>
</evidence>
<comment type="caution">
    <text evidence="1">The sequence shown here is derived from an EMBL/GenBank/DDBJ whole genome shotgun (WGS) entry which is preliminary data.</text>
</comment>
<protein>
    <submittedName>
        <fullName evidence="1">Uncharacterized protein</fullName>
    </submittedName>
</protein>